<feature type="region of interest" description="Disordered" evidence="1">
    <location>
        <begin position="49"/>
        <end position="69"/>
    </location>
</feature>
<accession>A0A7W8B6J7</accession>
<evidence type="ECO:0000256" key="1">
    <source>
        <dbReference type="SAM" id="MobiDB-lite"/>
    </source>
</evidence>
<feature type="transmembrane region" description="Helical" evidence="2">
    <location>
        <begin position="77"/>
        <end position="98"/>
    </location>
</feature>
<dbReference type="EMBL" id="JACHJF010000002">
    <property type="protein sequence ID" value="MBB5117730.1"/>
    <property type="molecule type" value="Genomic_DNA"/>
</dbReference>
<name>A0A7W8B6J7_STREU</name>
<dbReference type="AlphaFoldDB" id="A0A7W8B6J7"/>
<comment type="caution">
    <text evidence="3">The sequence shown here is derived from an EMBL/GenBank/DDBJ whole genome shotgun (WGS) entry which is preliminary data.</text>
</comment>
<feature type="transmembrane region" description="Helical" evidence="2">
    <location>
        <begin position="104"/>
        <end position="127"/>
    </location>
</feature>
<proteinExistence type="predicted"/>
<evidence type="ECO:0000313" key="3">
    <source>
        <dbReference type="EMBL" id="MBB5117730.1"/>
    </source>
</evidence>
<evidence type="ECO:0000313" key="4">
    <source>
        <dbReference type="Proteomes" id="UP000528608"/>
    </source>
</evidence>
<keyword evidence="2" id="KW-1133">Transmembrane helix</keyword>
<gene>
    <name evidence="3" type="ORF">FHS36_001136</name>
</gene>
<keyword evidence="2" id="KW-0812">Transmembrane</keyword>
<sequence>MRRKEFALGVLSVLEPPDQKNSDPEGSRITRARSFDEGAAALIAALQDERGKQTTEAVRTRHGGDSERNPDLTRLRLVAVTGSFLSAVSTLGFCSLAFASDAKWPLIGVCTVSAAATAAILIFYTALRRSVARRALLLQTAPPMNATLQSMAAEHVSNMEAARLLRCSEDNPQLADAILVEIIREYTDAERSRTSPPAEVPSERRRAFSSLVGNAVKPAHQNHLITRTLRRIASDVSGTS</sequence>
<dbReference type="Proteomes" id="UP000528608">
    <property type="component" value="Unassembled WGS sequence"/>
</dbReference>
<keyword evidence="2" id="KW-0472">Membrane</keyword>
<organism evidence="3 4">
    <name type="scientific">Streptomyces eurocidicus</name>
    <name type="common">Streptoverticillium eurocidicus</name>
    <dbReference type="NCBI Taxonomy" id="66423"/>
    <lineage>
        <taxon>Bacteria</taxon>
        <taxon>Bacillati</taxon>
        <taxon>Actinomycetota</taxon>
        <taxon>Actinomycetes</taxon>
        <taxon>Kitasatosporales</taxon>
        <taxon>Streptomycetaceae</taxon>
        <taxon>Streptomyces</taxon>
    </lineage>
</organism>
<protein>
    <submittedName>
        <fullName evidence="3">Uncharacterized protein</fullName>
    </submittedName>
</protein>
<reference evidence="3 4" key="1">
    <citation type="submission" date="2020-08" db="EMBL/GenBank/DDBJ databases">
        <title>Genomic Encyclopedia of Type Strains, Phase III (KMG-III): the genomes of soil and plant-associated and newly described type strains.</title>
        <authorList>
            <person name="Whitman W."/>
        </authorList>
    </citation>
    <scope>NUCLEOTIDE SEQUENCE [LARGE SCALE GENOMIC DNA]</scope>
    <source>
        <strain evidence="3 4">CECT 3259</strain>
    </source>
</reference>
<evidence type="ECO:0000256" key="2">
    <source>
        <dbReference type="SAM" id="Phobius"/>
    </source>
</evidence>